<accession>A0ABT6MEN0</accession>
<reference evidence="2 3" key="1">
    <citation type="submission" date="2023-04" db="EMBL/GenBank/DDBJ databases">
        <title>Forest soil microbial communities from Buena Vista Peninsula, Colon Province, Panama.</title>
        <authorList>
            <person name="Bouskill N."/>
        </authorList>
    </citation>
    <scope>NUCLEOTIDE SEQUENCE [LARGE SCALE GENOMIC DNA]</scope>
    <source>
        <strain evidence="2 3">CFH S0262</strain>
    </source>
</reference>
<dbReference type="Proteomes" id="UP001160334">
    <property type="component" value="Unassembled WGS sequence"/>
</dbReference>
<sequence length="302" mass="32470">MSQNWGGWWCDEGTTNHPSPPRNAKFTSDLSVYNPPNIDEGNNLRKPLAFAAAPLLAVGLAACGSADTNESSTVTSTPPSADQSEFVTTMITEVWGRPASELSEPRVVERAEQKATENCLALDDLYYADLISPDKSPEVNGAHIEELAARQLANVAGRVQSARLGILISAQYKCPKYAAIVADYVDYADTQPIVDPESNPGTGRQLDRRPANFRWVMNGTYSVGGESSASDPSRIPVGYYMLSQLDPVRPATWARCMSVACGVGEIVEAGEFSDQGFETPIAIKASDVAATFRDAVLTPYNG</sequence>
<feature type="region of interest" description="Disordered" evidence="1">
    <location>
        <begin position="1"/>
        <end position="23"/>
    </location>
</feature>
<evidence type="ECO:0000256" key="1">
    <source>
        <dbReference type="SAM" id="MobiDB-lite"/>
    </source>
</evidence>
<protein>
    <recommendedName>
        <fullName evidence="4">DUF732 domain-containing protein</fullName>
    </recommendedName>
</protein>
<name>A0ABT6MEN0_9NOCA</name>
<evidence type="ECO:0000313" key="2">
    <source>
        <dbReference type="EMBL" id="MDH6282781.1"/>
    </source>
</evidence>
<evidence type="ECO:0000313" key="3">
    <source>
        <dbReference type="Proteomes" id="UP001160334"/>
    </source>
</evidence>
<keyword evidence="3" id="KW-1185">Reference proteome</keyword>
<dbReference type="EMBL" id="JARXVC010000011">
    <property type="protein sequence ID" value="MDH6282781.1"/>
    <property type="molecule type" value="Genomic_DNA"/>
</dbReference>
<organism evidence="2 3">
    <name type="scientific">Prescottella agglutinans</name>
    <dbReference type="NCBI Taxonomy" id="1644129"/>
    <lineage>
        <taxon>Bacteria</taxon>
        <taxon>Bacillati</taxon>
        <taxon>Actinomycetota</taxon>
        <taxon>Actinomycetes</taxon>
        <taxon>Mycobacteriales</taxon>
        <taxon>Nocardiaceae</taxon>
        <taxon>Prescottella</taxon>
    </lineage>
</organism>
<comment type="caution">
    <text evidence="2">The sequence shown here is derived from an EMBL/GenBank/DDBJ whole genome shotgun (WGS) entry which is preliminary data.</text>
</comment>
<gene>
    <name evidence="2" type="ORF">M2280_004018</name>
</gene>
<evidence type="ECO:0008006" key="4">
    <source>
        <dbReference type="Google" id="ProtNLM"/>
    </source>
</evidence>
<proteinExistence type="predicted"/>